<name>A0A425CXA1_APHAT</name>
<dbReference type="EMBL" id="MZMZ02003442">
    <property type="protein sequence ID" value="RQM21635.1"/>
    <property type="molecule type" value="Genomic_DNA"/>
</dbReference>
<proteinExistence type="predicted"/>
<gene>
    <name evidence="1" type="ORF">B5M09_011867</name>
</gene>
<accession>A0A425CXA1</accession>
<evidence type="ECO:0000313" key="2">
    <source>
        <dbReference type="Proteomes" id="UP000284702"/>
    </source>
</evidence>
<feature type="non-terminal residue" evidence="1">
    <location>
        <position position="1"/>
    </location>
</feature>
<organism evidence="1 2">
    <name type="scientific">Aphanomyces astaci</name>
    <name type="common">Crayfish plague agent</name>
    <dbReference type="NCBI Taxonomy" id="112090"/>
    <lineage>
        <taxon>Eukaryota</taxon>
        <taxon>Sar</taxon>
        <taxon>Stramenopiles</taxon>
        <taxon>Oomycota</taxon>
        <taxon>Saprolegniomycetes</taxon>
        <taxon>Saprolegniales</taxon>
        <taxon>Verrucalvaceae</taxon>
        <taxon>Aphanomyces</taxon>
    </lineage>
</organism>
<evidence type="ECO:0000313" key="1">
    <source>
        <dbReference type="EMBL" id="RQM21635.1"/>
    </source>
</evidence>
<keyword evidence="2" id="KW-1185">Reference proteome</keyword>
<dbReference type="AlphaFoldDB" id="A0A425CXA1"/>
<comment type="caution">
    <text evidence="1">The sequence shown here is derived from an EMBL/GenBank/DDBJ whole genome shotgun (WGS) entry which is preliminary data.</text>
</comment>
<dbReference type="Proteomes" id="UP000284702">
    <property type="component" value="Unassembled WGS sequence"/>
</dbReference>
<sequence>AHAIALSSLQLPHGTPCRVHPAARSVPTTHIHDTSRLGQVLTSKALGLEWVRNLETNTATLAFLRQARIDATFRWERSGRYHCHMTPALQTAARLLQRSLRYSTTEVGRSLLWHTQLQNKSWIRDHCNKALKPHSYDTFTHAFSATKAGDTWTFNPEAPPTACHEAQLQYYSLTDWETHGLPSTLI</sequence>
<dbReference type="VEuPathDB" id="FungiDB:H257_11979"/>
<reference evidence="1" key="1">
    <citation type="submission" date="2018-07" db="EMBL/GenBank/DDBJ databases">
        <title>Annotation of Aphanomyces astaci genome assembly.</title>
        <authorList>
            <person name="Studholme D.J."/>
        </authorList>
    </citation>
    <scope>NUCLEOTIDE SEQUENCE [LARGE SCALE GENOMIC DNA]</scope>
    <source>
        <strain evidence="1">Pc</strain>
    </source>
</reference>
<protein>
    <submittedName>
        <fullName evidence="1">Uncharacterized protein</fullName>
    </submittedName>
</protein>